<keyword evidence="1" id="KW-0812">Transmembrane</keyword>
<evidence type="ECO:0000256" key="2">
    <source>
        <dbReference type="SAM" id="SignalP"/>
    </source>
</evidence>
<reference evidence="4" key="2">
    <citation type="submission" date="2016-11" db="UniProtKB">
        <authorList>
            <consortium name="WormBaseParasite"/>
        </authorList>
    </citation>
    <scope>IDENTIFICATION</scope>
</reference>
<organism evidence="3 4">
    <name type="scientific">Loa loa</name>
    <name type="common">Eye worm</name>
    <name type="synonym">Filaria loa</name>
    <dbReference type="NCBI Taxonomy" id="7209"/>
    <lineage>
        <taxon>Eukaryota</taxon>
        <taxon>Metazoa</taxon>
        <taxon>Ecdysozoa</taxon>
        <taxon>Nematoda</taxon>
        <taxon>Chromadorea</taxon>
        <taxon>Rhabditida</taxon>
        <taxon>Spirurina</taxon>
        <taxon>Spiruromorpha</taxon>
        <taxon>Filarioidea</taxon>
        <taxon>Onchocercidae</taxon>
        <taxon>Loa</taxon>
    </lineage>
</organism>
<accession>A0A1I7VB31</accession>
<dbReference type="Proteomes" id="UP000095285">
    <property type="component" value="Unassembled WGS sequence"/>
</dbReference>
<dbReference type="WBParaSite" id="EN70_11844">
    <property type="protein sequence ID" value="EN70_11844"/>
    <property type="gene ID" value="EN70_11844"/>
</dbReference>
<evidence type="ECO:0000313" key="4">
    <source>
        <dbReference type="WBParaSite" id="EN70_11844"/>
    </source>
</evidence>
<keyword evidence="2" id="KW-0732">Signal</keyword>
<proteinExistence type="predicted"/>
<keyword evidence="3" id="KW-1185">Reference proteome</keyword>
<reference evidence="3" key="1">
    <citation type="submission" date="2012-04" db="EMBL/GenBank/DDBJ databases">
        <title>The Genome Sequence of Loa loa.</title>
        <authorList>
            <consortium name="The Broad Institute Genome Sequencing Platform"/>
            <consortium name="Broad Institute Genome Sequencing Center for Infectious Disease"/>
            <person name="Nutman T.B."/>
            <person name="Fink D.L."/>
            <person name="Russ C."/>
            <person name="Young S."/>
            <person name="Zeng Q."/>
            <person name="Gargeya S."/>
            <person name="Alvarado L."/>
            <person name="Berlin A."/>
            <person name="Chapman S.B."/>
            <person name="Chen Z."/>
            <person name="Freedman E."/>
            <person name="Gellesch M."/>
            <person name="Goldberg J."/>
            <person name="Griggs A."/>
            <person name="Gujja S."/>
            <person name="Heilman E.R."/>
            <person name="Heiman D."/>
            <person name="Howarth C."/>
            <person name="Mehta T."/>
            <person name="Neiman D."/>
            <person name="Pearson M."/>
            <person name="Roberts A."/>
            <person name="Saif S."/>
            <person name="Shea T."/>
            <person name="Shenoy N."/>
            <person name="Sisk P."/>
            <person name="Stolte C."/>
            <person name="Sykes S."/>
            <person name="White J."/>
            <person name="Yandava C."/>
            <person name="Haas B."/>
            <person name="Henn M.R."/>
            <person name="Nusbaum C."/>
            <person name="Birren B."/>
        </authorList>
    </citation>
    <scope>NUCLEOTIDE SEQUENCE [LARGE SCALE GENOMIC DNA]</scope>
</reference>
<feature type="chain" id="PRO_5009309911" evidence="2">
    <location>
        <begin position="17"/>
        <end position="521"/>
    </location>
</feature>
<protein>
    <submittedName>
        <fullName evidence="4">Uncharacterized protein</fullName>
    </submittedName>
</protein>
<name>A0A1I7VB31_LOALO</name>
<evidence type="ECO:0000313" key="3">
    <source>
        <dbReference type="Proteomes" id="UP000095285"/>
    </source>
</evidence>
<feature type="transmembrane region" description="Helical" evidence="1">
    <location>
        <begin position="492"/>
        <end position="513"/>
    </location>
</feature>
<keyword evidence="1" id="KW-0472">Membrane</keyword>
<dbReference type="AlphaFoldDB" id="A0A1I7VB31"/>
<evidence type="ECO:0000256" key="1">
    <source>
        <dbReference type="SAM" id="Phobius"/>
    </source>
</evidence>
<dbReference type="InterPro" id="IPR008042">
    <property type="entry name" value="Retrotrans_Pao"/>
</dbReference>
<keyword evidence="1" id="KW-1133">Transmembrane helix</keyword>
<sequence length="521" mass="59176">MAKLIVYIAFFIYCQAANQNQAPMPRAGGDMQPMQAGVGMHLTSFYRSNLLFKEIHIAFCVIPAAEVITDYKTDELWEDGRLIATAKEKLIEVRVANFEYREVISLPFLLSATLNYHLENYGSKLADEIKKNLYVDNIVVSIKGSDEALLKYQEMKIIFNDVSMNPIHVKEIPRVAMDPSQLTKIHVFSDASSVAYAASVYVIQENEALIFAKSRIAPIKVDVATRGLSPLQLTEFEPWRKGSEWLTKGESDWPYLKSNIDEHYNESENEEQNQMIVPHITINKATKLIDATRFRVFNTATACELYPAGIAHTLSELRHKFWIPKGRTEVKRIIDNYTSCKRWSANPFKLPIMQNLLETEVIDDQEPLQMLKIRRGYPELLLSNNTGQFQLTFKTIKEQHIKLTECLAEKMIKENVTLRAPWSGGMYESVALTKRTMRKAIRRKLLCEKEFITLYEGIDTLSILNIQPLSCANTDDNMVICPVDFIQSSACIAIVTNIVAIVANIVATIASYVTRDVVALS</sequence>
<dbReference type="Pfam" id="PF05380">
    <property type="entry name" value="Peptidase_A17"/>
    <property type="match status" value="1"/>
</dbReference>
<feature type="signal peptide" evidence="2">
    <location>
        <begin position="1"/>
        <end position="16"/>
    </location>
</feature>